<dbReference type="Proteomes" id="UP001346869">
    <property type="component" value="Unassembled WGS sequence"/>
</dbReference>
<protein>
    <submittedName>
        <fullName evidence="1">Uncharacterized protein</fullName>
    </submittedName>
</protein>
<evidence type="ECO:0000313" key="2">
    <source>
        <dbReference type="Proteomes" id="UP001346869"/>
    </source>
</evidence>
<proteinExistence type="predicted"/>
<organism evidence="1 2">
    <name type="scientific">Eleginops maclovinus</name>
    <name type="common">Patagonian blennie</name>
    <name type="synonym">Eleginus maclovinus</name>
    <dbReference type="NCBI Taxonomy" id="56733"/>
    <lineage>
        <taxon>Eukaryota</taxon>
        <taxon>Metazoa</taxon>
        <taxon>Chordata</taxon>
        <taxon>Craniata</taxon>
        <taxon>Vertebrata</taxon>
        <taxon>Euteleostomi</taxon>
        <taxon>Actinopterygii</taxon>
        <taxon>Neopterygii</taxon>
        <taxon>Teleostei</taxon>
        <taxon>Neoteleostei</taxon>
        <taxon>Acanthomorphata</taxon>
        <taxon>Eupercaria</taxon>
        <taxon>Perciformes</taxon>
        <taxon>Notothenioidei</taxon>
        <taxon>Eleginopidae</taxon>
        <taxon>Eleginops</taxon>
    </lineage>
</organism>
<gene>
    <name evidence="1" type="ORF">PBY51_010338</name>
</gene>
<sequence length="72" mass="7657">MRAVCAWLSRTLIDMPVGSAPVAFKDSLSLGTVVTAVQVVSLSAAGCSVALSPHNYTMHAQRVWRSRASIKV</sequence>
<comment type="caution">
    <text evidence="1">The sequence shown here is derived from an EMBL/GenBank/DDBJ whole genome shotgun (WGS) entry which is preliminary data.</text>
</comment>
<evidence type="ECO:0000313" key="1">
    <source>
        <dbReference type="EMBL" id="KAK5857071.1"/>
    </source>
</evidence>
<reference evidence="1 2" key="1">
    <citation type="journal article" date="2023" name="Genes (Basel)">
        <title>Chromosome-Level Genome Assembly and Circadian Gene Repertoire of the Patagonia Blennie Eleginops maclovinus-The Closest Ancestral Proxy of Antarctic Cryonotothenioids.</title>
        <authorList>
            <person name="Cheng C.C."/>
            <person name="Rivera-Colon A.G."/>
            <person name="Minhas B.F."/>
            <person name="Wilson L."/>
            <person name="Rayamajhi N."/>
            <person name="Vargas-Chacoff L."/>
            <person name="Catchen J.M."/>
        </authorList>
    </citation>
    <scope>NUCLEOTIDE SEQUENCE [LARGE SCALE GENOMIC DNA]</scope>
    <source>
        <strain evidence="1">JMC-PN-2008</strain>
    </source>
</reference>
<accession>A0AAN7X3Q6</accession>
<reference evidence="1 2" key="2">
    <citation type="journal article" date="2023" name="Mol. Biol. Evol.">
        <title>Genomics of Secondarily Temperate Adaptation in the Only Non-Antarctic Icefish.</title>
        <authorList>
            <person name="Rivera-Colon A.G."/>
            <person name="Rayamajhi N."/>
            <person name="Minhas B.F."/>
            <person name="Madrigal G."/>
            <person name="Bilyk K.T."/>
            <person name="Yoon V."/>
            <person name="Hune M."/>
            <person name="Gregory S."/>
            <person name="Cheng C.H.C."/>
            <person name="Catchen J.M."/>
        </authorList>
    </citation>
    <scope>NUCLEOTIDE SEQUENCE [LARGE SCALE GENOMIC DNA]</scope>
    <source>
        <strain evidence="1">JMC-PN-2008</strain>
    </source>
</reference>
<dbReference type="EMBL" id="JAUZQC010000016">
    <property type="protein sequence ID" value="KAK5857071.1"/>
    <property type="molecule type" value="Genomic_DNA"/>
</dbReference>
<dbReference type="AlphaFoldDB" id="A0AAN7X3Q6"/>
<keyword evidence="2" id="KW-1185">Reference proteome</keyword>
<name>A0AAN7X3Q6_ELEMC</name>